<feature type="domain" description="DUF7927" evidence="2">
    <location>
        <begin position="2"/>
        <end position="109"/>
    </location>
</feature>
<dbReference type="InterPro" id="IPR057687">
    <property type="entry name" value="DUF7927"/>
</dbReference>
<feature type="transmembrane region" description="Helical" evidence="1">
    <location>
        <begin position="124"/>
        <end position="143"/>
    </location>
</feature>
<dbReference type="Proteomes" id="UP000503441">
    <property type="component" value="Chromosome"/>
</dbReference>
<keyword evidence="1" id="KW-0812">Transmembrane</keyword>
<dbReference type="RefSeq" id="WP_166331349.1">
    <property type="nucleotide sequence ID" value="NZ_CP049933.1"/>
</dbReference>
<evidence type="ECO:0000256" key="1">
    <source>
        <dbReference type="SAM" id="Phobius"/>
    </source>
</evidence>
<accession>A0ABX6JXR0</accession>
<keyword evidence="1" id="KW-0472">Membrane</keyword>
<keyword evidence="1" id="KW-1133">Transmembrane helix</keyword>
<dbReference type="Pfam" id="PF25549">
    <property type="entry name" value="DUF7927"/>
    <property type="match status" value="1"/>
</dbReference>
<name>A0ABX6JXR0_9MICO</name>
<sequence length="149" mass="15116">MRYTLHFENTGEAPVAVDAEDALSGVLDDAKMVKAPQASDAALSVGDVVDGRFPITGTLQPGQKATVSYSVSVLPKEKRGDGVLGNFLVKAGGDPVCNSAQSNCTTHPVSVAADLATTGASLSVVLPAALLLLGGGVAVMLAVRRRVVS</sequence>
<evidence type="ECO:0000313" key="4">
    <source>
        <dbReference type="Proteomes" id="UP000503441"/>
    </source>
</evidence>
<organism evidence="3 4">
    <name type="scientific">Leucobacter coleopterorum</name>
    <dbReference type="NCBI Taxonomy" id="2714933"/>
    <lineage>
        <taxon>Bacteria</taxon>
        <taxon>Bacillati</taxon>
        <taxon>Actinomycetota</taxon>
        <taxon>Actinomycetes</taxon>
        <taxon>Micrococcales</taxon>
        <taxon>Microbacteriaceae</taxon>
        <taxon>Leucobacter</taxon>
    </lineage>
</organism>
<reference evidence="3 4" key="1">
    <citation type="submission" date="2020-03" db="EMBL/GenBank/DDBJ databases">
        <title>Leucobacter sp. nov., isolated from beetles.</title>
        <authorList>
            <person name="Hyun D.-W."/>
            <person name="Bae J.-W."/>
        </authorList>
    </citation>
    <scope>NUCLEOTIDE SEQUENCE [LARGE SCALE GENOMIC DNA]</scope>
    <source>
        <strain evidence="3 4">HDW9A</strain>
    </source>
</reference>
<proteinExistence type="predicted"/>
<dbReference type="EMBL" id="CP049933">
    <property type="protein sequence ID" value="QIM19105.1"/>
    <property type="molecule type" value="Genomic_DNA"/>
</dbReference>
<evidence type="ECO:0000259" key="2">
    <source>
        <dbReference type="Pfam" id="PF25549"/>
    </source>
</evidence>
<evidence type="ECO:0000313" key="3">
    <source>
        <dbReference type="EMBL" id="QIM19105.1"/>
    </source>
</evidence>
<gene>
    <name evidence="3" type="ORF">G7066_12005</name>
</gene>
<keyword evidence="4" id="KW-1185">Reference proteome</keyword>
<protein>
    <recommendedName>
        <fullName evidence="2">DUF7927 domain-containing protein</fullName>
    </recommendedName>
</protein>